<reference evidence="1" key="1">
    <citation type="submission" date="2022-11" db="EMBL/GenBank/DDBJ databases">
        <title>Centuries of genome instability and evolution in soft-shell clam transmissible cancer (bioRxiv).</title>
        <authorList>
            <person name="Hart S.F.M."/>
            <person name="Yonemitsu M.A."/>
            <person name="Giersch R.M."/>
            <person name="Beal B.F."/>
            <person name="Arriagada G."/>
            <person name="Davis B.W."/>
            <person name="Ostrander E.A."/>
            <person name="Goff S.P."/>
            <person name="Metzger M.J."/>
        </authorList>
    </citation>
    <scope>NUCLEOTIDE SEQUENCE</scope>
    <source>
        <strain evidence="1">MELC-2E11</strain>
        <tissue evidence="1">Siphon/mantle</tissue>
    </source>
</reference>
<organism evidence="1 2">
    <name type="scientific">Mya arenaria</name>
    <name type="common">Soft-shell clam</name>
    <dbReference type="NCBI Taxonomy" id="6604"/>
    <lineage>
        <taxon>Eukaryota</taxon>
        <taxon>Metazoa</taxon>
        <taxon>Spiralia</taxon>
        <taxon>Lophotrochozoa</taxon>
        <taxon>Mollusca</taxon>
        <taxon>Bivalvia</taxon>
        <taxon>Autobranchia</taxon>
        <taxon>Heteroconchia</taxon>
        <taxon>Euheterodonta</taxon>
        <taxon>Imparidentia</taxon>
        <taxon>Neoheterodontei</taxon>
        <taxon>Myida</taxon>
        <taxon>Myoidea</taxon>
        <taxon>Myidae</taxon>
        <taxon>Mya</taxon>
    </lineage>
</organism>
<sequence>MYHEAANGLVRRVATDTGNDVNNPDYEPDGMTTITEEFIASMSFCNPFKSITHVFIQPDYQPETAATDLLLCRPCTKMQFIKFITKFINFSDDFTENVNEKFPLVKVSEYEVTLNNASPPDTDAGRRERVMNVDGEPYHLEEPNFHVKEDARCRDGVMNVDYEQYHLEEPNFHVK</sequence>
<dbReference type="Gene3D" id="2.60.200.40">
    <property type="match status" value="1"/>
</dbReference>
<gene>
    <name evidence="1" type="ORF">MAR_037699</name>
</gene>
<dbReference type="Proteomes" id="UP001164746">
    <property type="component" value="Chromosome 13"/>
</dbReference>
<keyword evidence="2" id="KW-1185">Reference proteome</keyword>
<name>A0ABY7FPP6_MYAAR</name>
<protein>
    <submittedName>
        <fullName evidence="1">Uncharacterized protein</fullName>
    </submittedName>
</protein>
<accession>A0ABY7FPP6</accession>
<dbReference type="EMBL" id="CP111024">
    <property type="protein sequence ID" value="WAR24030.1"/>
    <property type="molecule type" value="Genomic_DNA"/>
</dbReference>
<proteinExistence type="predicted"/>
<evidence type="ECO:0000313" key="1">
    <source>
        <dbReference type="EMBL" id="WAR24030.1"/>
    </source>
</evidence>
<evidence type="ECO:0000313" key="2">
    <source>
        <dbReference type="Proteomes" id="UP001164746"/>
    </source>
</evidence>